<organism evidence="1 2">
    <name type="scientific">Actinophytocola algeriensis</name>
    <dbReference type="NCBI Taxonomy" id="1768010"/>
    <lineage>
        <taxon>Bacteria</taxon>
        <taxon>Bacillati</taxon>
        <taxon>Actinomycetota</taxon>
        <taxon>Actinomycetes</taxon>
        <taxon>Pseudonocardiales</taxon>
        <taxon>Pseudonocardiaceae</taxon>
    </lineage>
</organism>
<reference evidence="1 2" key="1">
    <citation type="submission" date="2020-08" db="EMBL/GenBank/DDBJ databases">
        <title>Genomic Encyclopedia of Type Strains, Phase III (KMG-III): the genomes of soil and plant-associated and newly described type strains.</title>
        <authorList>
            <person name="Whitman W."/>
        </authorList>
    </citation>
    <scope>NUCLEOTIDE SEQUENCE [LARGE SCALE GENOMIC DNA]</scope>
    <source>
        <strain evidence="1 2">CECT 8960</strain>
    </source>
</reference>
<dbReference type="AlphaFoldDB" id="A0A7W7Q2U5"/>
<protein>
    <submittedName>
        <fullName evidence="1">Uncharacterized protein</fullName>
    </submittedName>
</protein>
<proteinExistence type="predicted"/>
<name>A0A7W7Q2U5_9PSEU</name>
<dbReference type="EMBL" id="JACHJQ010000002">
    <property type="protein sequence ID" value="MBB4905961.1"/>
    <property type="molecule type" value="Genomic_DNA"/>
</dbReference>
<dbReference type="Proteomes" id="UP000520767">
    <property type="component" value="Unassembled WGS sequence"/>
</dbReference>
<gene>
    <name evidence="1" type="ORF">FHR82_002178</name>
</gene>
<evidence type="ECO:0000313" key="1">
    <source>
        <dbReference type="EMBL" id="MBB4905961.1"/>
    </source>
</evidence>
<accession>A0A7W7Q2U5</accession>
<evidence type="ECO:0000313" key="2">
    <source>
        <dbReference type="Proteomes" id="UP000520767"/>
    </source>
</evidence>
<keyword evidence="2" id="KW-1185">Reference proteome</keyword>
<comment type="caution">
    <text evidence="1">The sequence shown here is derived from an EMBL/GenBank/DDBJ whole genome shotgun (WGS) entry which is preliminary data.</text>
</comment>
<sequence length="70" mass="7395">MTKFVGSLSDRLLSVFAPKIEASAICPPCRWVGQCGGCNGNRRYRTKVCLSGPGCQTETRTCAADPGCAP</sequence>